<feature type="domain" description="PASTA" evidence="2">
    <location>
        <begin position="176"/>
        <end position="243"/>
    </location>
</feature>
<evidence type="ECO:0000313" key="3">
    <source>
        <dbReference type="EMBL" id="BDZ50424.1"/>
    </source>
</evidence>
<dbReference type="SMART" id="SM00740">
    <property type="entry name" value="PASTA"/>
    <property type="match status" value="4"/>
</dbReference>
<name>A0ABM8GQ83_9MICO</name>
<dbReference type="CDD" id="cd06577">
    <property type="entry name" value="PASTA_pknB"/>
    <property type="match status" value="4"/>
</dbReference>
<keyword evidence="1" id="KW-0472">Membrane</keyword>
<feature type="transmembrane region" description="Helical" evidence="1">
    <location>
        <begin position="151"/>
        <end position="171"/>
    </location>
</feature>
<dbReference type="PROSITE" id="PS51178">
    <property type="entry name" value="PASTA"/>
    <property type="match status" value="3"/>
</dbReference>
<reference evidence="4" key="1">
    <citation type="journal article" date="2019" name="Int. J. Syst. Evol. Microbiol.">
        <title>The Global Catalogue of Microorganisms (GCM) 10K type strain sequencing project: providing services to taxonomists for standard genome sequencing and annotation.</title>
        <authorList>
            <consortium name="The Broad Institute Genomics Platform"/>
            <consortium name="The Broad Institute Genome Sequencing Center for Infectious Disease"/>
            <person name="Wu L."/>
            <person name="Ma J."/>
        </authorList>
    </citation>
    <scope>NUCLEOTIDE SEQUENCE [LARGE SCALE GENOMIC DNA]</scope>
    <source>
        <strain evidence="4">NBRC 108728</strain>
    </source>
</reference>
<keyword evidence="4" id="KW-1185">Reference proteome</keyword>
<dbReference type="InterPro" id="IPR005543">
    <property type="entry name" value="PASTA_dom"/>
</dbReference>
<protein>
    <recommendedName>
        <fullName evidence="2">PASTA domain-containing protein</fullName>
    </recommendedName>
</protein>
<dbReference type="SUPFAM" id="SSF56112">
    <property type="entry name" value="Protein kinase-like (PK-like)"/>
    <property type="match status" value="1"/>
</dbReference>
<evidence type="ECO:0000313" key="4">
    <source>
        <dbReference type="Proteomes" id="UP001321486"/>
    </source>
</evidence>
<proteinExistence type="predicted"/>
<dbReference type="EMBL" id="AP027732">
    <property type="protein sequence ID" value="BDZ50424.1"/>
    <property type="molecule type" value="Genomic_DNA"/>
</dbReference>
<dbReference type="InterPro" id="IPR011009">
    <property type="entry name" value="Kinase-like_dom_sf"/>
</dbReference>
<dbReference type="Proteomes" id="UP001321486">
    <property type="component" value="Chromosome"/>
</dbReference>
<dbReference type="Gene3D" id="1.10.510.10">
    <property type="entry name" value="Transferase(Phosphotransferase) domain 1"/>
    <property type="match status" value="1"/>
</dbReference>
<organism evidence="3 4">
    <name type="scientific">Frondihabitans sucicola</name>
    <dbReference type="NCBI Taxonomy" id="1268041"/>
    <lineage>
        <taxon>Bacteria</taxon>
        <taxon>Bacillati</taxon>
        <taxon>Actinomycetota</taxon>
        <taxon>Actinomycetes</taxon>
        <taxon>Micrococcales</taxon>
        <taxon>Microbacteriaceae</taxon>
        <taxon>Frondihabitans</taxon>
    </lineage>
</organism>
<keyword evidence="1" id="KW-0812">Transmembrane</keyword>
<dbReference type="Pfam" id="PF03793">
    <property type="entry name" value="PASTA"/>
    <property type="match status" value="3"/>
</dbReference>
<feature type="domain" description="PASTA" evidence="2">
    <location>
        <begin position="383"/>
        <end position="458"/>
    </location>
</feature>
<feature type="domain" description="PASTA" evidence="2">
    <location>
        <begin position="315"/>
        <end position="382"/>
    </location>
</feature>
<accession>A0ABM8GQ83</accession>
<sequence>MLYEMLTGEQPYKGDQPMQIAYQHANDTVPMPSAVNPRVPPELDELVLWATARDPEQRPRDARAMLEHLYDLQRGDATAGTSKTMVLPRAMAPVPPAAGQGTTAATGVIGSTGETMVLQKARHRTGPITPTGSSNAQALGRKAAARRKRGFVWLVVVIVLALVVGGAATWFSTGPGAQASVPTVSNTSVADATARLKADGFTVSATQAKTYDAVVAAGQVTGTKPRGGATVHKGSAVQLVVSQGPRILPLPKVVGQQEDAAKKALSKFSVGESSYRFDSHAKGVVLSVAGKNTAGSTVDLGTATTYPERRPITLTVSLGPIPDVTGQSLSAAQATLTGVGLKGVESSSEYSDSVANGNVIRQGASGDGAVVSGSTIDLVVSKGPTPITVPDVTGKTVANAEKTLQNLGLKVTYKDCTTFACKAVAAVGWKNLLTVSTQDPAGQASAFKGDTITLKYNPLSIG</sequence>
<evidence type="ECO:0000259" key="2">
    <source>
        <dbReference type="PROSITE" id="PS51178"/>
    </source>
</evidence>
<evidence type="ECO:0000256" key="1">
    <source>
        <dbReference type="SAM" id="Phobius"/>
    </source>
</evidence>
<keyword evidence="1" id="KW-1133">Transmembrane helix</keyword>
<dbReference type="Gene3D" id="3.30.10.20">
    <property type="match status" value="4"/>
</dbReference>
<gene>
    <name evidence="3" type="ORF">GCM10025867_26650</name>
</gene>